<protein>
    <submittedName>
        <fullName evidence="2">DUF4440 domain-containing protein</fullName>
    </submittedName>
</protein>
<accession>A0ABS9D8Y4</accession>
<dbReference type="Proteomes" id="UP001521137">
    <property type="component" value="Unassembled WGS sequence"/>
</dbReference>
<keyword evidence="3" id="KW-1185">Reference proteome</keyword>
<dbReference type="SUPFAM" id="SSF54427">
    <property type="entry name" value="NTF2-like"/>
    <property type="match status" value="2"/>
</dbReference>
<sequence length="298" mass="33894">MSAQNAQTAYAKSGVKTDVAKILNQHRTDYTQAMLAENTVALLNQYSTDTRLMPEANPTIFGKENAKHYFDSLFERFDIQSYKKSATDFIPIANKLIAESGAFELTMLNKQGQQKLVSGHYTNLWRKQAKGQWTIDTDIWNFNQWFDFKQELVFKNVPSVVTALGSRISLDNELAIELAAYEVLSKDAVLEGDPRVLIGVYAQDARQYPNYHPPVVGKKAIDDYWRKHIQQLPTFSMLQDRTDKAEEHGDYIIQHASHIAAYRTAEISGVSTGKHLRIWKRNATGRIKTLLSISAYDN</sequence>
<dbReference type="Pfam" id="PF14534">
    <property type="entry name" value="DUF4440"/>
    <property type="match status" value="1"/>
</dbReference>
<evidence type="ECO:0000259" key="1">
    <source>
        <dbReference type="Pfam" id="PF14534"/>
    </source>
</evidence>
<evidence type="ECO:0000313" key="3">
    <source>
        <dbReference type="Proteomes" id="UP001521137"/>
    </source>
</evidence>
<gene>
    <name evidence="2" type="ORF">L0668_15000</name>
</gene>
<comment type="caution">
    <text evidence="2">The sequence shown here is derived from an EMBL/GenBank/DDBJ whole genome shotgun (WGS) entry which is preliminary data.</text>
</comment>
<dbReference type="RefSeq" id="WP_235313527.1">
    <property type="nucleotide sequence ID" value="NZ_JAKGAS010000008.1"/>
</dbReference>
<reference evidence="2 3" key="1">
    <citation type="submission" date="2022-01" db="EMBL/GenBank/DDBJ databases">
        <title>Paraglaciecola sp. G1-23.</title>
        <authorList>
            <person name="Jin M.S."/>
            <person name="Han D.M."/>
            <person name="Kim H.M."/>
            <person name="Jeon C.O."/>
        </authorList>
    </citation>
    <scope>NUCLEOTIDE SEQUENCE [LARGE SCALE GENOMIC DNA]</scope>
    <source>
        <strain evidence="2 3">G1-23</strain>
    </source>
</reference>
<organism evidence="2 3">
    <name type="scientific">Paraglaciecola algarum</name>
    <dbReference type="NCBI Taxonomy" id="3050085"/>
    <lineage>
        <taxon>Bacteria</taxon>
        <taxon>Pseudomonadati</taxon>
        <taxon>Pseudomonadota</taxon>
        <taxon>Gammaproteobacteria</taxon>
        <taxon>Alteromonadales</taxon>
        <taxon>Alteromonadaceae</taxon>
        <taxon>Paraglaciecola</taxon>
    </lineage>
</organism>
<dbReference type="Gene3D" id="3.10.450.50">
    <property type="match status" value="2"/>
</dbReference>
<name>A0ABS9D8Y4_9ALTE</name>
<dbReference type="EMBL" id="JAKGAS010000008">
    <property type="protein sequence ID" value="MCF2949426.1"/>
    <property type="molecule type" value="Genomic_DNA"/>
</dbReference>
<evidence type="ECO:0000313" key="2">
    <source>
        <dbReference type="EMBL" id="MCF2949426.1"/>
    </source>
</evidence>
<feature type="domain" description="DUF4440" evidence="1">
    <location>
        <begin position="27"/>
        <end position="135"/>
    </location>
</feature>
<dbReference type="InterPro" id="IPR032710">
    <property type="entry name" value="NTF2-like_dom_sf"/>
</dbReference>
<proteinExistence type="predicted"/>
<dbReference type="InterPro" id="IPR027843">
    <property type="entry name" value="DUF4440"/>
</dbReference>